<organism evidence="2 3">
    <name type="scientific">Parvularcula lutaonensis</name>
    <dbReference type="NCBI Taxonomy" id="491923"/>
    <lineage>
        <taxon>Bacteria</taxon>
        <taxon>Pseudomonadati</taxon>
        <taxon>Pseudomonadota</taxon>
        <taxon>Alphaproteobacteria</taxon>
        <taxon>Parvularculales</taxon>
        <taxon>Parvularculaceae</taxon>
        <taxon>Parvularcula</taxon>
    </lineage>
</organism>
<dbReference type="PANTHER" id="PTHR35006:SF1">
    <property type="entry name" value="BLL2941 PROTEIN"/>
    <property type="match status" value="1"/>
</dbReference>
<evidence type="ECO:0000313" key="2">
    <source>
        <dbReference type="EMBL" id="MFC3302932.1"/>
    </source>
</evidence>
<dbReference type="InterPro" id="IPR029068">
    <property type="entry name" value="Glyas_Bleomycin-R_OHBP_Dase"/>
</dbReference>
<evidence type="ECO:0000259" key="1">
    <source>
        <dbReference type="PROSITE" id="PS51819"/>
    </source>
</evidence>
<dbReference type="Proteomes" id="UP001595607">
    <property type="component" value="Unassembled WGS sequence"/>
</dbReference>
<feature type="domain" description="VOC" evidence="1">
    <location>
        <begin position="1"/>
        <end position="121"/>
    </location>
</feature>
<dbReference type="Gene3D" id="3.10.180.10">
    <property type="entry name" value="2,3-Dihydroxybiphenyl 1,2-Dioxygenase, domain 1"/>
    <property type="match status" value="1"/>
</dbReference>
<dbReference type="InterPro" id="IPR037523">
    <property type="entry name" value="VOC_core"/>
</dbReference>
<dbReference type="EMBL" id="JBHRVA010000003">
    <property type="protein sequence ID" value="MFC3302932.1"/>
    <property type="molecule type" value="Genomic_DNA"/>
</dbReference>
<accession>A0ABV7MDF0</accession>
<keyword evidence="3" id="KW-1185">Reference proteome</keyword>
<reference evidence="3" key="1">
    <citation type="journal article" date="2019" name="Int. J. Syst. Evol. Microbiol.">
        <title>The Global Catalogue of Microorganisms (GCM) 10K type strain sequencing project: providing services to taxonomists for standard genome sequencing and annotation.</title>
        <authorList>
            <consortium name="The Broad Institute Genomics Platform"/>
            <consortium name="The Broad Institute Genome Sequencing Center for Infectious Disease"/>
            <person name="Wu L."/>
            <person name="Ma J."/>
        </authorList>
    </citation>
    <scope>NUCLEOTIDE SEQUENCE [LARGE SCALE GENOMIC DNA]</scope>
    <source>
        <strain evidence="3">KCTC 22245</strain>
    </source>
</reference>
<gene>
    <name evidence="2" type="ORF">ACFONP_09330</name>
</gene>
<dbReference type="PANTHER" id="PTHR35006">
    <property type="entry name" value="GLYOXALASE FAMILY PROTEIN (AFU_ORTHOLOGUE AFUA_5G14830)"/>
    <property type="match status" value="1"/>
</dbReference>
<comment type="caution">
    <text evidence="2">The sequence shown here is derived from an EMBL/GenBank/DDBJ whole genome shotgun (WGS) entry which is preliminary data.</text>
</comment>
<proteinExistence type="predicted"/>
<dbReference type="CDD" id="cd07262">
    <property type="entry name" value="VOC_like"/>
    <property type="match status" value="1"/>
</dbReference>
<dbReference type="Pfam" id="PF00903">
    <property type="entry name" value="Glyoxalase"/>
    <property type="match status" value="1"/>
</dbReference>
<dbReference type="InterPro" id="IPR004360">
    <property type="entry name" value="Glyas_Fos-R_dOase_dom"/>
</dbReference>
<protein>
    <submittedName>
        <fullName evidence="2">VOC family protein</fullName>
    </submittedName>
</protein>
<dbReference type="SUPFAM" id="SSF54593">
    <property type="entry name" value="Glyoxalase/Bleomycin resistance protein/Dihydroxybiphenyl dioxygenase"/>
    <property type="match status" value="1"/>
</dbReference>
<evidence type="ECO:0000313" key="3">
    <source>
        <dbReference type="Proteomes" id="UP001595607"/>
    </source>
</evidence>
<dbReference type="RefSeq" id="WP_189574986.1">
    <property type="nucleotide sequence ID" value="NZ_BMXU01000002.1"/>
</dbReference>
<sequence>MIAYVTIGTNDLAKAKAFYTDLLGIIDAKPLMDSERTCGFGRNFDQPLLVVGKPFDGKPATVGNGVMVALAAGSKENVERLHAKALELGGKDEGAPGLRGEQFYMAYARDLDGNKLAFFAMA</sequence>
<name>A0ABV7MDF0_9PROT</name>
<dbReference type="PROSITE" id="PS51819">
    <property type="entry name" value="VOC"/>
    <property type="match status" value="1"/>
</dbReference>